<dbReference type="InterPro" id="IPR015590">
    <property type="entry name" value="Aldehyde_DH_dom"/>
</dbReference>
<proteinExistence type="inferred from homology"/>
<dbReference type="InterPro" id="IPR012394">
    <property type="entry name" value="Aldehyde_DH_NAD(P)"/>
</dbReference>
<dbReference type="InterPro" id="IPR016162">
    <property type="entry name" value="Ald_DH_N"/>
</dbReference>
<comment type="similarity">
    <text evidence="1">Belongs to the aldehyde dehydrogenase family.</text>
</comment>
<evidence type="ECO:0000256" key="2">
    <source>
        <dbReference type="ARBA" id="ARBA00023002"/>
    </source>
</evidence>
<accession>K1R4K1</accession>
<dbReference type="PANTHER" id="PTHR43570:SF16">
    <property type="entry name" value="ALDEHYDE DEHYDROGENASE TYPE III, ISOFORM Q"/>
    <property type="match status" value="1"/>
</dbReference>
<dbReference type="PANTHER" id="PTHR43570">
    <property type="entry name" value="ALDEHYDE DEHYDROGENASE"/>
    <property type="match status" value="1"/>
</dbReference>
<keyword evidence="2" id="KW-0560">Oxidoreductase</keyword>
<gene>
    <name evidence="4" type="ORF">CGI_10008945</name>
</gene>
<dbReference type="Pfam" id="PF00171">
    <property type="entry name" value="Aldedh"/>
    <property type="match status" value="1"/>
</dbReference>
<dbReference type="InParanoid" id="K1R4K1"/>
<dbReference type="InterPro" id="IPR016163">
    <property type="entry name" value="Ald_DH_C"/>
</dbReference>
<dbReference type="AlphaFoldDB" id="K1R4K1"/>
<dbReference type="GO" id="GO:0005737">
    <property type="term" value="C:cytoplasm"/>
    <property type="evidence" value="ECO:0007669"/>
    <property type="project" value="TreeGrafter"/>
</dbReference>
<reference evidence="4" key="1">
    <citation type="journal article" date="2012" name="Nature">
        <title>The oyster genome reveals stress adaptation and complexity of shell formation.</title>
        <authorList>
            <person name="Zhang G."/>
            <person name="Fang X."/>
            <person name="Guo X."/>
            <person name="Li L."/>
            <person name="Luo R."/>
            <person name="Xu F."/>
            <person name="Yang P."/>
            <person name="Zhang L."/>
            <person name="Wang X."/>
            <person name="Qi H."/>
            <person name="Xiong Z."/>
            <person name="Que H."/>
            <person name="Xie Y."/>
            <person name="Holland P.W."/>
            <person name="Paps J."/>
            <person name="Zhu Y."/>
            <person name="Wu F."/>
            <person name="Chen Y."/>
            <person name="Wang J."/>
            <person name="Peng C."/>
            <person name="Meng J."/>
            <person name="Yang L."/>
            <person name="Liu J."/>
            <person name="Wen B."/>
            <person name="Zhang N."/>
            <person name="Huang Z."/>
            <person name="Zhu Q."/>
            <person name="Feng Y."/>
            <person name="Mount A."/>
            <person name="Hedgecock D."/>
            <person name="Xu Z."/>
            <person name="Liu Y."/>
            <person name="Domazet-Loso T."/>
            <person name="Du Y."/>
            <person name="Sun X."/>
            <person name="Zhang S."/>
            <person name="Liu B."/>
            <person name="Cheng P."/>
            <person name="Jiang X."/>
            <person name="Li J."/>
            <person name="Fan D."/>
            <person name="Wang W."/>
            <person name="Fu W."/>
            <person name="Wang T."/>
            <person name="Wang B."/>
            <person name="Zhang J."/>
            <person name="Peng Z."/>
            <person name="Li Y."/>
            <person name="Li N."/>
            <person name="Wang J."/>
            <person name="Chen M."/>
            <person name="He Y."/>
            <person name="Tan F."/>
            <person name="Song X."/>
            <person name="Zheng Q."/>
            <person name="Huang R."/>
            <person name="Yang H."/>
            <person name="Du X."/>
            <person name="Chen L."/>
            <person name="Yang M."/>
            <person name="Gaffney P.M."/>
            <person name="Wang S."/>
            <person name="Luo L."/>
            <person name="She Z."/>
            <person name="Ming Y."/>
            <person name="Huang W."/>
            <person name="Zhang S."/>
            <person name="Huang B."/>
            <person name="Zhang Y."/>
            <person name="Qu T."/>
            <person name="Ni P."/>
            <person name="Miao G."/>
            <person name="Wang J."/>
            <person name="Wang Q."/>
            <person name="Steinberg C.E."/>
            <person name="Wang H."/>
            <person name="Li N."/>
            <person name="Qian L."/>
            <person name="Zhang G."/>
            <person name="Li Y."/>
            <person name="Yang H."/>
            <person name="Liu X."/>
            <person name="Wang J."/>
            <person name="Yin Y."/>
            <person name="Wang J."/>
        </authorList>
    </citation>
    <scope>NUCLEOTIDE SEQUENCE [LARGE SCALE GENOMIC DNA]</scope>
    <source>
        <strain evidence="4">05x7-T-G4-1.051#20</strain>
    </source>
</reference>
<dbReference type="GO" id="GO:0004029">
    <property type="term" value="F:aldehyde dehydrogenase (NAD+) activity"/>
    <property type="evidence" value="ECO:0007669"/>
    <property type="project" value="TreeGrafter"/>
</dbReference>
<protein>
    <submittedName>
        <fullName evidence="4">Aldehyde dehydrogenase family 3 member B1</fullName>
    </submittedName>
</protein>
<evidence type="ECO:0000256" key="1">
    <source>
        <dbReference type="ARBA" id="ARBA00009986"/>
    </source>
</evidence>
<dbReference type="Gene3D" id="3.40.605.10">
    <property type="entry name" value="Aldehyde Dehydrogenase, Chain A, domain 1"/>
    <property type="match status" value="1"/>
</dbReference>
<evidence type="ECO:0000259" key="3">
    <source>
        <dbReference type="Pfam" id="PF00171"/>
    </source>
</evidence>
<organism evidence="4">
    <name type="scientific">Magallana gigas</name>
    <name type="common">Pacific oyster</name>
    <name type="synonym">Crassostrea gigas</name>
    <dbReference type="NCBI Taxonomy" id="29159"/>
    <lineage>
        <taxon>Eukaryota</taxon>
        <taxon>Metazoa</taxon>
        <taxon>Spiralia</taxon>
        <taxon>Lophotrochozoa</taxon>
        <taxon>Mollusca</taxon>
        <taxon>Bivalvia</taxon>
        <taxon>Autobranchia</taxon>
        <taxon>Pteriomorphia</taxon>
        <taxon>Ostreida</taxon>
        <taxon>Ostreoidea</taxon>
        <taxon>Ostreidae</taxon>
        <taxon>Magallana</taxon>
    </lineage>
</organism>
<dbReference type="GO" id="GO:0006081">
    <property type="term" value="P:aldehyde metabolic process"/>
    <property type="evidence" value="ECO:0007669"/>
    <property type="project" value="InterPro"/>
</dbReference>
<feature type="domain" description="Aldehyde dehydrogenase" evidence="3">
    <location>
        <begin position="77"/>
        <end position="143"/>
    </location>
</feature>
<dbReference type="Pfam" id="PF11901">
    <property type="entry name" value="DM9"/>
    <property type="match status" value="1"/>
</dbReference>
<name>K1R4K1_MAGGI</name>
<dbReference type="HOGENOM" id="CLU_875076_0_0_1"/>
<evidence type="ECO:0000313" key="4">
    <source>
        <dbReference type="EMBL" id="EKC28856.1"/>
    </source>
</evidence>
<dbReference type="SMART" id="SM00696">
    <property type="entry name" value="DM9"/>
    <property type="match status" value="2"/>
</dbReference>
<sequence length="318" mass="34705">MGKAKILKEYLKVFIHSCFVVFVSRVKKLIEGSGKVVIGGQVEEGEKYISPTVLTDCKATDPVMMEEVGPGSKEKPLAMYIFAKDHAVAQKFLDNTSSGGFVFNDTMMHAGLMSLPFGGVGGSGMGGYHGFHTFDTFCHKRSVLERKHGGEAMVAFGRSVVKSIIKPFGLYWRILMAEWVCTTGCRIPDNAIRAGYDINKEALFIARAVVSGIMTPGKCGTHLEGAHIPYGGKEHIVQNYEVLVYPITALGFLDWQKASNGDVPCNAVDTSSGLYIGRVLYCGSLIPCKIHTSHKVAYMGFGGKEYSANEYEALYKII</sequence>
<dbReference type="InterPro" id="IPR006616">
    <property type="entry name" value="DM9_repeat"/>
</dbReference>
<dbReference type="InterPro" id="IPR016161">
    <property type="entry name" value="Ald_DH/histidinol_DH"/>
</dbReference>
<dbReference type="Gene3D" id="3.40.309.10">
    <property type="entry name" value="Aldehyde Dehydrogenase, Chain A, domain 2"/>
    <property type="match status" value="2"/>
</dbReference>
<dbReference type="SUPFAM" id="SSF53720">
    <property type="entry name" value="ALDH-like"/>
    <property type="match status" value="1"/>
</dbReference>
<dbReference type="EMBL" id="JH818309">
    <property type="protein sequence ID" value="EKC28856.1"/>
    <property type="molecule type" value="Genomic_DNA"/>
</dbReference>